<proteinExistence type="predicted"/>
<feature type="transmembrane region" description="Helical" evidence="6">
    <location>
        <begin position="138"/>
        <end position="156"/>
    </location>
</feature>
<organism evidence="8">
    <name type="scientific">Melampsora larici-populina (strain 98AG31 / pathotype 3-4-7)</name>
    <name type="common">Poplar leaf rust fungus</name>
    <dbReference type="NCBI Taxonomy" id="747676"/>
    <lineage>
        <taxon>Eukaryota</taxon>
        <taxon>Fungi</taxon>
        <taxon>Dikarya</taxon>
        <taxon>Basidiomycota</taxon>
        <taxon>Pucciniomycotina</taxon>
        <taxon>Pucciniomycetes</taxon>
        <taxon>Pucciniales</taxon>
        <taxon>Melampsoraceae</taxon>
        <taxon>Melampsora</taxon>
    </lineage>
</organism>
<dbReference type="Pfam" id="PF03547">
    <property type="entry name" value="Mem_trans"/>
    <property type="match status" value="1"/>
</dbReference>
<dbReference type="FunCoup" id="F4RLW4">
    <property type="interactions" value="26"/>
</dbReference>
<dbReference type="KEGG" id="mlr:MELLADRAFT_63226"/>
<dbReference type="RefSeq" id="XP_007410052.1">
    <property type="nucleotide sequence ID" value="XM_007409990.1"/>
</dbReference>
<feature type="transmembrane region" description="Helical" evidence="6">
    <location>
        <begin position="62"/>
        <end position="84"/>
    </location>
</feature>
<accession>F4RLW4</accession>
<dbReference type="GO" id="GO:0016020">
    <property type="term" value="C:membrane"/>
    <property type="evidence" value="ECO:0007669"/>
    <property type="project" value="UniProtKB-SubCell"/>
</dbReference>
<dbReference type="AlphaFoldDB" id="F4RLW4"/>
<evidence type="ECO:0000256" key="6">
    <source>
        <dbReference type="SAM" id="Phobius"/>
    </source>
</evidence>
<keyword evidence="2 6" id="KW-0812">Transmembrane</keyword>
<evidence type="ECO:0008006" key="9">
    <source>
        <dbReference type="Google" id="ProtNLM"/>
    </source>
</evidence>
<evidence type="ECO:0000256" key="3">
    <source>
        <dbReference type="ARBA" id="ARBA00022989"/>
    </source>
</evidence>
<dbReference type="InterPro" id="IPR004776">
    <property type="entry name" value="Mem_transp_PIN-like"/>
</dbReference>
<feature type="region of interest" description="Disordered" evidence="5">
    <location>
        <begin position="197"/>
        <end position="219"/>
    </location>
</feature>
<dbReference type="OrthoDB" id="2499604at2759"/>
<name>F4RLW4_MELLP</name>
<feature type="compositionally biased region" description="Polar residues" evidence="5">
    <location>
        <begin position="209"/>
        <end position="219"/>
    </location>
</feature>
<sequence length="481" mass="52630">MSAGSIAQVAILSIAGYILSRKRIISSQTRVSFNEVNNAFFTPAFIFSKLAFNLKASQIVKLYIVIIGVAIVMLLSGILANLLARVLRLTTPDRKFSMAISMFMNSSALPVALSMSLIQNSGSKNVFQWGAEDTRDEQIGRTLAYIILFSTLGFLVQWSYGLRLLSVPQAESKGTKTRKWKSCWSCFNFASSIRNSNKPQGTEMESKNNELQGGTERSSLSAVRSDVDNQVHVLPSSSPLKSGHLPSSKAKAIIKRVLGPCATFFKALHSFMNPTLYSAIVAFLVIGIPKCQDFVSSLQPLRGALQFAGDVAVPLTLVILENESHSTREPNMQERRSCWNKIVQSAGQPSERCPILVGIAVRQFLTPLVMIPILFALNHTAASVSSTGEISASHQHVTNDPCFILAMSLLVSAPPAITLCQMTTANRFPVGSPAYARHESHSLRFQRLISKTLFVSHVFLAPFTVIISVFAAVLIIQAHRQ</sequence>
<dbReference type="VEuPathDB" id="FungiDB:MELLADRAFT_63226"/>
<dbReference type="PANTHER" id="PTHR31794:SF2">
    <property type="entry name" value="AUXIN EFFLUX TRANSPORTER FAMILY PROTEIN (EUROFUNG)"/>
    <property type="match status" value="1"/>
</dbReference>
<dbReference type="PANTHER" id="PTHR31794">
    <property type="entry name" value="AUXIN EFFLUX TRANSPORTER FAMILY PROTEIN (EUROFUNG)"/>
    <property type="match status" value="1"/>
</dbReference>
<evidence type="ECO:0000256" key="4">
    <source>
        <dbReference type="ARBA" id="ARBA00023136"/>
    </source>
</evidence>
<evidence type="ECO:0000256" key="1">
    <source>
        <dbReference type="ARBA" id="ARBA00004141"/>
    </source>
</evidence>
<dbReference type="GO" id="GO:0055085">
    <property type="term" value="P:transmembrane transport"/>
    <property type="evidence" value="ECO:0007669"/>
    <property type="project" value="InterPro"/>
</dbReference>
<keyword evidence="4 6" id="KW-0472">Membrane</keyword>
<feature type="transmembrane region" description="Helical" evidence="6">
    <location>
        <begin position="96"/>
        <end position="118"/>
    </location>
</feature>
<dbReference type="GeneID" id="18930062"/>
<dbReference type="HOGENOM" id="CLU_026460_2_0_1"/>
<dbReference type="GO" id="GO:0005783">
    <property type="term" value="C:endoplasmic reticulum"/>
    <property type="evidence" value="ECO:0007669"/>
    <property type="project" value="TreeGrafter"/>
</dbReference>
<dbReference type="EMBL" id="GL883107">
    <property type="protein sequence ID" value="EGG06612.1"/>
    <property type="molecule type" value="Genomic_DNA"/>
</dbReference>
<evidence type="ECO:0000313" key="7">
    <source>
        <dbReference type="EMBL" id="EGG06612.1"/>
    </source>
</evidence>
<gene>
    <name evidence="7" type="ORF">MELLADRAFT_63226</name>
</gene>
<feature type="transmembrane region" description="Helical" evidence="6">
    <location>
        <begin position="453"/>
        <end position="476"/>
    </location>
</feature>
<evidence type="ECO:0000313" key="8">
    <source>
        <dbReference type="Proteomes" id="UP000001072"/>
    </source>
</evidence>
<comment type="subcellular location">
    <subcellularLocation>
        <location evidence="1">Membrane</location>
        <topology evidence="1">Multi-pass membrane protein</topology>
    </subcellularLocation>
</comment>
<feature type="transmembrane region" description="Helical" evidence="6">
    <location>
        <begin position="6"/>
        <end position="24"/>
    </location>
</feature>
<keyword evidence="8" id="KW-1185">Reference proteome</keyword>
<dbReference type="eggNOG" id="KOG2722">
    <property type="taxonomic scope" value="Eukaryota"/>
</dbReference>
<dbReference type="Proteomes" id="UP000001072">
    <property type="component" value="Unassembled WGS sequence"/>
</dbReference>
<evidence type="ECO:0000256" key="5">
    <source>
        <dbReference type="SAM" id="MobiDB-lite"/>
    </source>
</evidence>
<dbReference type="InParanoid" id="F4RLW4"/>
<reference evidence="8" key="1">
    <citation type="journal article" date="2011" name="Proc. Natl. Acad. Sci. U.S.A.">
        <title>Obligate biotrophy features unraveled by the genomic analysis of rust fungi.</title>
        <authorList>
            <person name="Duplessis S."/>
            <person name="Cuomo C.A."/>
            <person name="Lin Y.-C."/>
            <person name="Aerts A."/>
            <person name="Tisserant E."/>
            <person name="Veneault-Fourrey C."/>
            <person name="Joly D.L."/>
            <person name="Hacquard S."/>
            <person name="Amselem J."/>
            <person name="Cantarel B.L."/>
            <person name="Chiu R."/>
            <person name="Coutinho P.M."/>
            <person name="Feau N."/>
            <person name="Field M."/>
            <person name="Frey P."/>
            <person name="Gelhaye E."/>
            <person name="Goldberg J."/>
            <person name="Grabherr M.G."/>
            <person name="Kodira C.D."/>
            <person name="Kohler A."/>
            <person name="Kuees U."/>
            <person name="Lindquist E.A."/>
            <person name="Lucas S.M."/>
            <person name="Mago R."/>
            <person name="Mauceli E."/>
            <person name="Morin E."/>
            <person name="Murat C."/>
            <person name="Pangilinan J.L."/>
            <person name="Park R."/>
            <person name="Pearson M."/>
            <person name="Quesneville H."/>
            <person name="Rouhier N."/>
            <person name="Sakthikumar S."/>
            <person name="Salamov A.A."/>
            <person name="Schmutz J."/>
            <person name="Selles B."/>
            <person name="Shapiro H."/>
            <person name="Tanguay P."/>
            <person name="Tuskan G.A."/>
            <person name="Henrissat B."/>
            <person name="Van de Peer Y."/>
            <person name="Rouze P."/>
            <person name="Ellis J.G."/>
            <person name="Dodds P.N."/>
            <person name="Schein J.E."/>
            <person name="Zhong S."/>
            <person name="Hamelin R.C."/>
            <person name="Grigoriev I.V."/>
            <person name="Szabo L.J."/>
            <person name="Martin F."/>
        </authorList>
    </citation>
    <scope>NUCLEOTIDE SEQUENCE [LARGE SCALE GENOMIC DNA]</scope>
    <source>
        <strain evidence="8">98AG31 / pathotype 3-4-7</strain>
    </source>
</reference>
<keyword evidence="3 6" id="KW-1133">Transmembrane helix</keyword>
<evidence type="ECO:0000256" key="2">
    <source>
        <dbReference type="ARBA" id="ARBA00022692"/>
    </source>
</evidence>
<protein>
    <recommendedName>
        <fullName evidence="9">Auxin efflux carrier</fullName>
    </recommendedName>
</protein>